<evidence type="ECO:0000256" key="6">
    <source>
        <dbReference type="SAM" id="MobiDB-lite"/>
    </source>
</evidence>
<evidence type="ECO:0000256" key="4">
    <source>
        <dbReference type="ARBA" id="ARBA00023163"/>
    </source>
</evidence>
<keyword evidence="5" id="KW-0539">Nucleus</keyword>
<dbReference type="InterPro" id="IPR036864">
    <property type="entry name" value="Zn2-C6_fun-type_DNA-bd_sf"/>
</dbReference>
<dbReference type="Gene3D" id="4.10.240.10">
    <property type="entry name" value="Zn(2)-C6 fungal-type DNA-binding domain"/>
    <property type="match status" value="1"/>
</dbReference>
<dbReference type="VEuPathDB" id="FungiDB:PV06_05042"/>
<keyword evidence="7" id="KW-0732">Signal</keyword>
<feature type="compositionally biased region" description="Low complexity" evidence="6">
    <location>
        <begin position="151"/>
        <end position="164"/>
    </location>
</feature>
<keyword evidence="10" id="KW-1185">Reference proteome</keyword>
<dbReference type="GO" id="GO:0005634">
    <property type="term" value="C:nucleus"/>
    <property type="evidence" value="ECO:0007669"/>
    <property type="project" value="UniProtKB-SubCell"/>
</dbReference>
<feature type="chain" id="PRO_5002240542" description="Zn(2)-C6 fungal-type domain-containing protein" evidence="7">
    <location>
        <begin position="29"/>
        <end position="570"/>
    </location>
</feature>
<evidence type="ECO:0000313" key="10">
    <source>
        <dbReference type="Proteomes" id="UP000053342"/>
    </source>
</evidence>
<feature type="signal peptide" evidence="7">
    <location>
        <begin position="1"/>
        <end position="28"/>
    </location>
</feature>
<dbReference type="InterPro" id="IPR021858">
    <property type="entry name" value="Fun_TF"/>
</dbReference>
<evidence type="ECO:0000256" key="3">
    <source>
        <dbReference type="ARBA" id="ARBA00023125"/>
    </source>
</evidence>
<dbReference type="PROSITE" id="PS00463">
    <property type="entry name" value="ZN2_CY6_FUNGAL_1"/>
    <property type="match status" value="1"/>
</dbReference>
<feature type="region of interest" description="Disordered" evidence="6">
    <location>
        <begin position="106"/>
        <end position="165"/>
    </location>
</feature>
<protein>
    <recommendedName>
        <fullName evidence="8">Zn(2)-C6 fungal-type domain-containing protein</fullName>
    </recommendedName>
</protein>
<organism evidence="9 10">
    <name type="scientific">Exophiala oligosperma</name>
    <dbReference type="NCBI Taxonomy" id="215243"/>
    <lineage>
        <taxon>Eukaryota</taxon>
        <taxon>Fungi</taxon>
        <taxon>Dikarya</taxon>
        <taxon>Ascomycota</taxon>
        <taxon>Pezizomycotina</taxon>
        <taxon>Eurotiomycetes</taxon>
        <taxon>Chaetothyriomycetidae</taxon>
        <taxon>Chaetothyriales</taxon>
        <taxon>Herpotrichiellaceae</taxon>
        <taxon>Exophiala</taxon>
    </lineage>
</organism>
<dbReference type="CDD" id="cd00067">
    <property type="entry name" value="GAL4"/>
    <property type="match status" value="1"/>
</dbReference>
<reference evidence="9 10" key="1">
    <citation type="submission" date="2015-01" db="EMBL/GenBank/DDBJ databases">
        <title>The Genome Sequence of Exophiala oligosperma CBS72588.</title>
        <authorList>
            <consortium name="The Broad Institute Genomics Platform"/>
            <person name="Cuomo C."/>
            <person name="de Hoog S."/>
            <person name="Gorbushina A."/>
            <person name="Stielow B."/>
            <person name="Teixiera M."/>
            <person name="Abouelleil A."/>
            <person name="Chapman S.B."/>
            <person name="Priest M."/>
            <person name="Young S.K."/>
            <person name="Wortman J."/>
            <person name="Nusbaum C."/>
            <person name="Birren B."/>
        </authorList>
    </citation>
    <scope>NUCLEOTIDE SEQUENCE [LARGE SCALE GENOMIC DNA]</scope>
    <source>
        <strain evidence="9 10">CBS 72588</strain>
    </source>
</reference>
<evidence type="ECO:0000256" key="1">
    <source>
        <dbReference type="ARBA" id="ARBA00004123"/>
    </source>
</evidence>
<gene>
    <name evidence="9" type="ORF">PV06_05042</name>
</gene>
<dbReference type="InterPro" id="IPR001138">
    <property type="entry name" value="Zn2Cys6_DnaBD"/>
</dbReference>
<evidence type="ECO:0000256" key="5">
    <source>
        <dbReference type="ARBA" id="ARBA00023242"/>
    </source>
</evidence>
<accession>A0A0D2DM56</accession>
<dbReference type="GO" id="GO:0008270">
    <property type="term" value="F:zinc ion binding"/>
    <property type="evidence" value="ECO:0007669"/>
    <property type="project" value="InterPro"/>
</dbReference>
<proteinExistence type="predicted"/>
<dbReference type="Pfam" id="PF11951">
    <property type="entry name" value="Fungal_trans_2"/>
    <property type="match status" value="1"/>
</dbReference>
<keyword evidence="3" id="KW-0238">DNA-binding</keyword>
<dbReference type="EMBL" id="KN847335">
    <property type="protein sequence ID" value="KIW43998.1"/>
    <property type="molecule type" value="Genomic_DNA"/>
</dbReference>
<feature type="domain" description="Zn(2)-C6 fungal-type" evidence="8">
    <location>
        <begin position="71"/>
        <end position="102"/>
    </location>
</feature>
<dbReference type="OrthoDB" id="4137815at2759"/>
<evidence type="ECO:0000313" key="9">
    <source>
        <dbReference type="EMBL" id="KIW43998.1"/>
    </source>
</evidence>
<evidence type="ECO:0000256" key="7">
    <source>
        <dbReference type="SAM" id="SignalP"/>
    </source>
</evidence>
<dbReference type="GO" id="GO:0000981">
    <property type="term" value="F:DNA-binding transcription factor activity, RNA polymerase II-specific"/>
    <property type="evidence" value="ECO:0007669"/>
    <property type="project" value="InterPro"/>
</dbReference>
<dbReference type="RefSeq" id="XP_016264214.1">
    <property type="nucleotide sequence ID" value="XM_016406008.1"/>
</dbReference>
<dbReference type="PANTHER" id="PTHR37534">
    <property type="entry name" value="TRANSCRIPTIONAL ACTIVATOR PROTEIN UGA3"/>
    <property type="match status" value="1"/>
</dbReference>
<evidence type="ECO:0000259" key="8">
    <source>
        <dbReference type="PROSITE" id="PS00463"/>
    </source>
</evidence>
<sequence length="570" mass="63934">MTRENTVCTWRAALISILCHWCTPYCMYERDYDLALPTPRCGALLQFTMNYSFSTSSPGSVQSNQVRRRRACDRCHSVKEKCRWPADGTQVCDRCSRLQYKCRTDRPLHHPGRKPRLAAGNRLSLERTEDGPSQPIKKEHVNASDPGEKGPTAAAAPESTSSPANVVAVSRQSNQQGLYQSISLFPELNGLERRLLESMLHKQIEVDRYVLGPSFRERHQQAFVDHLQTDMTLVKDAFIACTSLMVGNSQIRQLAQDQHVGHKRAANALASLRRLEVSGSHNSSTVLMLGVAIVTFASHHSGGELPLCRHILDLIKRFHDNEPAFIQQLGSDGISALNCLIATETFICLLRGQLPSVRIRQGDLDGLVDRFIGVSAPLLTHLYDICELTQVMRHYRRGPSKIPLRARLRKRIETVEQSLQTWQPTSTATLREGHFTPTERTLMNTQANTLRLTALTVLHRLQHAFGTDDGKAIAMSREVLGELHTMVQLTGRSAPCADFAYLVACFEIVNPLERGTALSKLHLVADFSPRTADELKTWLLLFWTARDNSGVGPIYWDDMEFQLFGTASRT</sequence>
<dbReference type="GO" id="GO:0003677">
    <property type="term" value="F:DNA binding"/>
    <property type="evidence" value="ECO:0007669"/>
    <property type="project" value="UniProtKB-KW"/>
</dbReference>
<dbReference type="AlphaFoldDB" id="A0A0D2DM56"/>
<comment type="subcellular location">
    <subcellularLocation>
        <location evidence="1">Nucleus</location>
    </subcellularLocation>
</comment>
<keyword evidence="2" id="KW-0805">Transcription regulation</keyword>
<evidence type="ECO:0000256" key="2">
    <source>
        <dbReference type="ARBA" id="ARBA00023015"/>
    </source>
</evidence>
<dbReference type="GeneID" id="27357116"/>
<dbReference type="Proteomes" id="UP000053342">
    <property type="component" value="Unassembled WGS sequence"/>
</dbReference>
<dbReference type="SUPFAM" id="SSF57701">
    <property type="entry name" value="Zn2/Cys6 DNA-binding domain"/>
    <property type="match status" value="1"/>
</dbReference>
<dbReference type="HOGENOM" id="CLU_036113_0_0_1"/>
<name>A0A0D2DM56_9EURO</name>
<dbReference type="PANTHER" id="PTHR37534:SF46">
    <property type="entry name" value="ZN(II)2CYS6 TRANSCRIPTION FACTOR (EUROFUNG)"/>
    <property type="match status" value="1"/>
</dbReference>
<keyword evidence="4" id="KW-0804">Transcription</keyword>
<feature type="compositionally biased region" description="Basic and acidic residues" evidence="6">
    <location>
        <begin position="124"/>
        <end position="148"/>
    </location>
</feature>